<evidence type="ECO:0000313" key="2">
    <source>
        <dbReference type="Proteomes" id="UP001497602"/>
    </source>
</evidence>
<evidence type="ECO:0000313" key="1">
    <source>
        <dbReference type="EMBL" id="CAL2105559.1"/>
    </source>
</evidence>
<accession>A0ABP1FAY7</accession>
<dbReference type="Proteomes" id="UP001497602">
    <property type="component" value="Unassembled WGS sequence"/>
</dbReference>
<gene>
    <name evidence="1" type="ORF">T190115A13A_160092</name>
</gene>
<dbReference type="EMBL" id="CAXJRC010000007">
    <property type="protein sequence ID" value="CAL2105559.1"/>
    <property type="molecule type" value="Genomic_DNA"/>
</dbReference>
<keyword evidence="2" id="KW-1185">Reference proteome</keyword>
<comment type="caution">
    <text evidence="1">The sequence shown here is derived from an EMBL/GenBank/DDBJ whole genome shotgun (WGS) entry which is preliminary data.</text>
</comment>
<proteinExistence type="predicted"/>
<reference evidence="1 2" key="1">
    <citation type="submission" date="2024-05" db="EMBL/GenBank/DDBJ databases">
        <authorList>
            <person name="Duchaud E."/>
        </authorList>
    </citation>
    <scope>NUCLEOTIDE SEQUENCE [LARGE SCALE GENOMIC DNA]</scope>
    <source>
        <strain evidence="1">Ena-SAMPLE-TAB-13-05-2024-13:56:06:370-140305</strain>
    </source>
</reference>
<name>A0ABP1FAY7_9FLAO</name>
<dbReference type="RefSeq" id="WP_348737378.1">
    <property type="nucleotide sequence ID" value="NZ_CAXJRC010000007.1"/>
</dbReference>
<organism evidence="1 2">
    <name type="scientific">Tenacibaculum vairaonense</name>
    <dbReference type="NCBI Taxonomy" id="3137860"/>
    <lineage>
        <taxon>Bacteria</taxon>
        <taxon>Pseudomonadati</taxon>
        <taxon>Bacteroidota</taxon>
        <taxon>Flavobacteriia</taxon>
        <taxon>Flavobacteriales</taxon>
        <taxon>Flavobacteriaceae</taxon>
        <taxon>Tenacibaculum</taxon>
    </lineage>
</organism>
<protein>
    <submittedName>
        <fullName evidence="1">Uncharacterized protein</fullName>
    </submittedName>
</protein>
<sequence>MIGSLVNAKNKGYGDFKGYIDNALTFGTLELQNGDELKYFIETGKASMIMIHGVRTLIRIQRTTE</sequence>